<organism evidence="2 3">
    <name type="scientific">Nicotiana sylvestris</name>
    <name type="common">Wood tobacco</name>
    <name type="synonym">South American tobacco</name>
    <dbReference type="NCBI Taxonomy" id="4096"/>
    <lineage>
        <taxon>Eukaryota</taxon>
        <taxon>Viridiplantae</taxon>
        <taxon>Streptophyta</taxon>
        <taxon>Embryophyta</taxon>
        <taxon>Tracheophyta</taxon>
        <taxon>Spermatophyta</taxon>
        <taxon>Magnoliopsida</taxon>
        <taxon>eudicotyledons</taxon>
        <taxon>Gunneridae</taxon>
        <taxon>Pentapetalae</taxon>
        <taxon>asterids</taxon>
        <taxon>lamiids</taxon>
        <taxon>Solanales</taxon>
        <taxon>Solanaceae</taxon>
        <taxon>Nicotianoideae</taxon>
        <taxon>Nicotianeae</taxon>
        <taxon>Nicotiana</taxon>
    </lineage>
</organism>
<dbReference type="PANTHER" id="PTHR37228">
    <property type="entry name" value="RIBOSOMAL PROTEIN S21 FAMILY PROTEIN"/>
    <property type="match status" value="1"/>
</dbReference>
<dbReference type="AlphaFoldDB" id="A0A1U7XHQ9"/>
<sequence length="102" mass="11458">MAGHTGEGAEQQLRPSTVLDAEEKQSSGMERLIKREQLHHIKNSEKRILARKLLNINSVLKTLLGFIKKDVPAEFLHQLSGLGWLIATESPFSCTFLRGLHL</sequence>
<dbReference type="PANTHER" id="PTHR37228:SF1">
    <property type="entry name" value="RIBOSOMAL PROTEIN S21 FAMILY PROTEIN"/>
    <property type="match status" value="1"/>
</dbReference>
<dbReference type="Proteomes" id="UP000189701">
    <property type="component" value="Unplaced"/>
</dbReference>
<reference evidence="3" key="2">
    <citation type="submission" date="2025-08" db="UniProtKB">
        <authorList>
            <consortium name="RefSeq"/>
        </authorList>
    </citation>
    <scope>IDENTIFICATION</scope>
    <source>
        <tissue evidence="3">Leaf</tissue>
    </source>
</reference>
<accession>A0A1U7XHQ9</accession>
<feature type="region of interest" description="Disordered" evidence="1">
    <location>
        <begin position="1"/>
        <end position="28"/>
    </location>
</feature>
<gene>
    <name evidence="3" type="primary">LOC104236868</name>
</gene>
<evidence type="ECO:0000313" key="3">
    <source>
        <dbReference type="RefSeq" id="XP_009789196.1"/>
    </source>
</evidence>
<keyword evidence="2" id="KW-1185">Reference proteome</keyword>
<proteinExistence type="predicted"/>
<reference evidence="2" key="1">
    <citation type="journal article" date="2013" name="Genome Biol.">
        <title>Reference genomes and transcriptomes of Nicotiana sylvestris and Nicotiana tomentosiformis.</title>
        <authorList>
            <person name="Sierro N."/>
            <person name="Battey J.N."/>
            <person name="Ouadi S."/>
            <person name="Bovet L."/>
            <person name="Goepfert S."/>
            <person name="Bakaher N."/>
            <person name="Peitsch M.C."/>
            <person name="Ivanov N.V."/>
        </authorList>
    </citation>
    <scope>NUCLEOTIDE SEQUENCE [LARGE SCALE GENOMIC DNA]</scope>
</reference>
<evidence type="ECO:0000313" key="2">
    <source>
        <dbReference type="Proteomes" id="UP000189701"/>
    </source>
</evidence>
<dbReference type="RefSeq" id="XP_009789196.1">
    <property type="nucleotide sequence ID" value="XM_009790894.1"/>
</dbReference>
<evidence type="ECO:0000256" key="1">
    <source>
        <dbReference type="SAM" id="MobiDB-lite"/>
    </source>
</evidence>
<name>A0A1U7XHQ9_NICSY</name>
<protein>
    <submittedName>
        <fullName evidence="3">Uncharacterized protein LOC104236868 isoform X2</fullName>
    </submittedName>
</protein>